<keyword evidence="1" id="KW-0812">Transmembrane</keyword>
<feature type="non-terminal residue" evidence="2">
    <location>
        <position position="1"/>
    </location>
</feature>
<name>A0A8T2PTX3_9TELE</name>
<comment type="caution">
    <text evidence="2">The sequence shown here is derived from an EMBL/GenBank/DDBJ whole genome shotgun (WGS) entry which is preliminary data.</text>
</comment>
<keyword evidence="3" id="KW-1185">Reference proteome</keyword>
<evidence type="ECO:0000256" key="1">
    <source>
        <dbReference type="SAM" id="Phobius"/>
    </source>
</evidence>
<dbReference type="EMBL" id="JAFBMS010000002">
    <property type="protein sequence ID" value="KAG9354805.1"/>
    <property type="molecule type" value="Genomic_DNA"/>
</dbReference>
<evidence type="ECO:0000313" key="2">
    <source>
        <dbReference type="EMBL" id="KAG9354805.1"/>
    </source>
</evidence>
<dbReference type="OrthoDB" id="6234674at2759"/>
<gene>
    <name evidence="2" type="ORF">JZ751_001518</name>
</gene>
<proteinExistence type="predicted"/>
<dbReference type="Proteomes" id="UP000824540">
    <property type="component" value="Unassembled WGS sequence"/>
</dbReference>
<accession>A0A8T2PTX3</accession>
<feature type="transmembrane region" description="Helical" evidence="1">
    <location>
        <begin position="65"/>
        <end position="88"/>
    </location>
</feature>
<protein>
    <submittedName>
        <fullName evidence="2">Uncharacterized protein</fullName>
    </submittedName>
</protein>
<dbReference type="AlphaFoldDB" id="A0A8T2PTX3"/>
<reference evidence="2" key="1">
    <citation type="thesis" date="2021" institute="BYU ScholarsArchive" country="Provo, UT, USA">
        <title>Applications of and Algorithms for Genome Assembly and Genomic Analyses with an Emphasis on Marine Teleosts.</title>
        <authorList>
            <person name="Pickett B.D."/>
        </authorList>
    </citation>
    <scope>NUCLEOTIDE SEQUENCE</scope>
    <source>
        <strain evidence="2">HI-2016</strain>
    </source>
</reference>
<keyword evidence="1" id="KW-1133">Transmembrane helix</keyword>
<sequence>MPLLWKSGRLRNPPITSDITCSEHLLSGQGLRLPAGNIHNAGPSRPRCVTCVYCLERPARKCCAVAMGMAAHLYGTLLLAVLLLYLHLQTLPPGTPNTHCRQAALAPLSHRPPLSTNGLSRRGGEWFSQGRLASHQSMMQLSAIQIDSMQSHLSLQTGGIEATAAALCLLRTSQGAESLVRARVGGTAELGCSLTPPSSGATTPHLFPLHVVEWVRLGYSVPILIKFGVYTPRVHPNYK</sequence>
<evidence type="ECO:0000313" key="3">
    <source>
        <dbReference type="Proteomes" id="UP000824540"/>
    </source>
</evidence>
<organism evidence="2 3">
    <name type="scientific">Albula glossodonta</name>
    <name type="common">roundjaw bonefish</name>
    <dbReference type="NCBI Taxonomy" id="121402"/>
    <lineage>
        <taxon>Eukaryota</taxon>
        <taxon>Metazoa</taxon>
        <taxon>Chordata</taxon>
        <taxon>Craniata</taxon>
        <taxon>Vertebrata</taxon>
        <taxon>Euteleostomi</taxon>
        <taxon>Actinopterygii</taxon>
        <taxon>Neopterygii</taxon>
        <taxon>Teleostei</taxon>
        <taxon>Albuliformes</taxon>
        <taxon>Albulidae</taxon>
        <taxon>Albula</taxon>
    </lineage>
</organism>
<keyword evidence="1" id="KW-0472">Membrane</keyword>